<gene>
    <name evidence="6" type="ORF">A9E74_00796</name>
</gene>
<reference evidence="6 7" key="1">
    <citation type="submission" date="2016-07" db="EMBL/GenBank/DDBJ databases">
        <title>Draft Genome Sequence of Methylophaga muralis Bur 1.</title>
        <authorList>
            <person name="Vasilenko O.V."/>
            <person name="Doronina N.V."/>
            <person name="Shmareva M.N."/>
            <person name="Tarlachkov S.V."/>
            <person name="Mustakhimov I."/>
            <person name="Trotsenko Y.A."/>
        </authorList>
    </citation>
    <scope>NUCLEOTIDE SEQUENCE [LARGE SCALE GENOMIC DNA]</scope>
    <source>
        <strain evidence="6 7">Bur 1</strain>
    </source>
</reference>
<keyword evidence="7" id="KW-1185">Reference proteome</keyword>
<dbReference type="EMBL" id="MCRI01000005">
    <property type="protein sequence ID" value="ODN67452.1"/>
    <property type="molecule type" value="Genomic_DNA"/>
</dbReference>
<keyword evidence="4" id="KW-1133">Transmembrane helix</keyword>
<evidence type="ECO:0000256" key="4">
    <source>
        <dbReference type="ARBA" id="ARBA00022989"/>
    </source>
</evidence>
<keyword evidence="5" id="KW-0472">Membrane</keyword>
<dbReference type="PATRIC" id="fig|291169.3.peg.798"/>
<dbReference type="AlphaFoldDB" id="A0A1E3GTQ7"/>
<keyword evidence="3" id="KW-0812">Transmembrane</keyword>
<evidence type="ECO:0000256" key="2">
    <source>
        <dbReference type="ARBA" id="ARBA00008854"/>
    </source>
</evidence>
<dbReference type="InterPro" id="IPR007156">
    <property type="entry name" value="MamQ_LemA"/>
</dbReference>
<comment type="similarity">
    <text evidence="2">Belongs to the LemA family.</text>
</comment>
<dbReference type="InterPro" id="IPR023353">
    <property type="entry name" value="LemA-like_dom_sf"/>
</dbReference>
<evidence type="ECO:0000256" key="1">
    <source>
        <dbReference type="ARBA" id="ARBA00004167"/>
    </source>
</evidence>
<dbReference type="Proteomes" id="UP000094379">
    <property type="component" value="Unassembled WGS sequence"/>
</dbReference>
<organism evidence="6 7">
    <name type="scientific">Methylophaga muralis</name>
    <dbReference type="NCBI Taxonomy" id="291169"/>
    <lineage>
        <taxon>Bacteria</taxon>
        <taxon>Pseudomonadati</taxon>
        <taxon>Pseudomonadota</taxon>
        <taxon>Gammaproteobacteria</taxon>
        <taxon>Thiotrichales</taxon>
        <taxon>Piscirickettsiaceae</taxon>
        <taxon>Methylophaga</taxon>
    </lineage>
</organism>
<accession>A0A1E3GTQ7</accession>
<dbReference type="GO" id="GO:0016020">
    <property type="term" value="C:membrane"/>
    <property type="evidence" value="ECO:0007669"/>
    <property type="project" value="UniProtKB-SubCell"/>
</dbReference>
<evidence type="ECO:0000313" key="6">
    <source>
        <dbReference type="EMBL" id="ODN67452.1"/>
    </source>
</evidence>
<dbReference type="Pfam" id="PF04011">
    <property type="entry name" value="LemA"/>
    <property type="match status" value="1"/>
</dbReference>
<dbReference type="PANTHER" id="PTHR34478">
    <property type="entry name" value="PROTEIN LEMA"/>
    <property type="match status" value="1"/>
</dbReference>
<dbReference type="SUPFAM" id="SSF140478">
    <property type="entry name" value="LemA-like"/>
    <property type="match status" value="1"/>
</dbReference>
<evidence type="ECO:0000256" key="3">
    <source>
        <dbReference type="ARBA" id="ARBA00022692"/>
    </source>
</evidence>
<dbReference type="PANTHER" id="PTHR34478:SF1">
    <property type="entry name" value="PROTEIN LEMA"/>
    <property type="match status" value="1"/>
</dbReference>
<evidence type="ECO:0000313" key="7">
    <source>
        <dbReference type="Proteomes" id="UP000094379"/>
    </source>
</evidence>
<comment type="subcellular location">
    <subcellularLocation>
        <location evidence="1">Membrane</location>
        <topology evidence="1">Single-pass membrane protein</topology>
    </subcellularLocation>
</comment>
<name>A0A1E3GTQ7_9GAMM</name>
<dbReference type="Gene3D" id="1.20.1440.20">
    <property type="entry name" value="LemA-like domain"/>
    <property type="match status" value="1"/>
</dbReference>
<comment type="caution">
    <text evidence="6">The sequence shown here is derived from an EMBL/GenBank/DDBJ whole genome shotgun (WGS) entry which is preliminary data.</text>
</comment>
<dbReference type="RefSeq" id="WP_069295338.1">
    <property type="nucleotide sequence ID" value="NZ_MCRI01000005.1"/>
</dbReference>
<protein>
    <submittedName>
        <fullName evidence="6">LemA family protein</fullName>
    </submittedName>
</protein>
<proteinExistence type="inferred from homology"/>
<evidence type="ECO:0000256" key="5">
    <source>
        <dbReference type="ARBA" id="ARBA00023136"/>
    </source>
</evidence>
<sequence>MEWVLLAIVGLLILYVIIEYNKLVRHRNIFQNAFKQIDVMLKQRHDMIPQLVNTVKGYAKHEQETLTGVIEARNQAEKMRGQIDSGDATSMLALGQAEGLLGKAMGGIFALSEAYPDLKADGAFRDLMEQLTSIENKVAASRRGYNNTVLEYNNVLETFPTNILANMFSFTRASELDFDDREAIQNVPKVEF</sequence>